<dbReference type="SUPFAM" id="SSF53098">
    <property type="entry name" value="Ribonuclease H-like"/>
    <property type="match status" value="1"/>
</dbReference>
<keyword evidence="3" id="KW-1185">Reference proteome</keyword>
<dbReference type="InterPro" id="IPR036397">
    <property type="entry name" value="RNaseH_sf"/>
</dbReference>
<evidence type="ECO:0000313" key="2">
    <source>
        <dbReference type="EMBL" id="KAK0471911.1"/>
    </source>
</evidence>
<reference evidence="2" key="1">
    <citation type="submission" date="2023-06" db="EMBL/GenBank/DDBJ databases">
        <authorList>
            <consortium name="Lawrence Berkeley National Laboratory"/>
            <person name="Ahrendt S."/>
            <person name="Sahu N."/>
            <person name="Indic B."/>
            <person name="Wong-Bajracharya J."/>
            <person name="Merenyi Z."/>
            <person name="Ke H.-M."/>
            <person name="Monk M."/>
            <person name="Kocsube S."/>
            <person name="Drula E."/>
            <person name="Lipzen A."/>
            <person name="Balint B."/>
            <person name="Henrissat B."/>
            <person name="Andreopoulos B."/>
            <person name="Martin F.M."/>
            <person name="Harder C.B."/>
            <person name="Rigling D."/>
            <person name="Ford K.L."/>
            <person name="Foster G.D."/>
            <person name="Pangilinan J."/>
            <person name="Papanicolaou A."/>
            <person name="Barry K."/>
            <person name="LaButti K."/>
            <person name="Viragh M."/>
            <person name="Koriabine M."/>
            <person name="Yan M."/>
            <person name="Riley R."/>
            <person name="Champramary S."/>
            <person name="Plett K.L."/>
            <person name="Tsai I.J."/>
            <person name="Slot J."/>
            <person name="Sipos G."/>
            <person name="Plett J."/>
            <person name="Nagy L.G."/>
            <person name="Grigoriev I.V."/>
        </authorList>
    </citation>
    <scope>NUCLEOTIDE SEQUENCE</scope>
    <source>
        <strain evidence="2">ICMP 16352</strain>
    </source>
</reference>
<name>A0AA39T8N3_9AGAR</name>
<dbReference type="Pfam" id="PF00075">
    <property type="entry name" value="RNase_H"/>
    <property type="match status" value="1"/>
</dbReference>
<feature type="domain" description="RNase H type-1" evidence="1">
    <location>
        <begin position="189"/>
        <end position="277"/>
    </location>
</feature>
<accession>A0AA39T8N3</accession>
<feature type="non-terminal residue" evidence="2">
    <location>
        <position position="1"/>
    </location>
</feature>
<dbReference type="InterPro" id="IPR012337">
    <property type="entry name" value="RNaseH-like_sf"/>
</dbReference>
<evidence type="ECO:0000259" key="1">
    <source>
        <dbReference type="PROSITE" id="PS50879"/>
    </source>
</evidence>
<sequence length="277" mass="30939">VHRLPNDLKRMIKTARECNVCLDGLAISHEIQCQMLVWYHIKSTAMRHLFNSGEQVKCLKNQHKVVLVGNAERLAKYLDNEQHSRGRCRCTACHHARTEPGCSSPHKCFQKVKNLLESLTPKWNPLIALPNNVSVPLMDDDVDKPDGQANYFQPCLVMTGSLSDAFRIFVEGNECPHMYNAPIQDPTRLQEMIAVYTDGSAIKTGTREAAAGAGVFYGDNDERNKSIHLPNEIGKTSQASEIIGAKMAAEDTLTTIRMDLFSNSKHVLDSLSNCFIK</sequence>
<dbReference type="Gene3D" id="3.30.420.10">
    <property type="entry name" value="Ribonuclease H-like superfamily/Ribonuclease H"/>
    <property type="match status" value="1"/>
</dbReference>
<dbReference type="GO" id="GO:0004523">
    <property type="term" value="F:RNA-DNA hybrid ribonuclease activity"/>
    <property type="evidence" value="ECO:0007669"/>
    <property type="project" value="InterPro"/>
</dbReference>
<comment type="caution">
    <text evidence="2">The sequence shown here is derived from an EMBL/GenBank/DDBJ whole genome shotgun (WGS) entry which is preliminary data.</text>
</comment>
<proteinExistence type="predicted"/>
<organism evidence="2 3">
    <name type="scientific">Armillaria novae-zelandiae</name>
    <dbReference type="NCBI Taxonomy" id="153914"/>
    <lineage>
        <taxon>Eukaryota</taxon>
        <taxon>Fungi</taxon>
        <taxon>Dikarya</taxon>
        <taxon>Basidiomycota</taxon>
        <taxon>Agaricomycotina</taxon>
        <taxon>Agaricomycetes</taxon>
        <taxon>Agaricomycetidae</taxon>
        <taxon>Agaricales</taxon>
        <taxon>Marasmiineae</taxon>
        <taxon>Physalacriaceae</taxon>
        <taxon>Armillaria</taxon>
    </lineage>
</organism>
<dbReference type="PROSITE" id="PS50879">
    <property type="entry name" value="RNASE_H_1"/>
    <property type="match status" value="1"/>
</dbReference>
<dbReference type="Proteomes" id="UP001175227">
    <property type="component" value="Unassembled WGS sequence"/>
</dbReference>
<evidence type="ECO:0000313" key="3">
    <source>
        <dbReference type="Proteomes" id="UP001175227"/>
    </source>
</evidence>
<dbReference type="AlphaFoldDB" id="A0AA39T8N3"/>
<dbReference type="EMBL" id="JAUEPR010000045">
    <property type="protein sequence ID" value="KAK0471911.1"/>
    <property type="molecule type" value="Genomic_DNA"/>
</dbReference>
<dbReference type="InterPro" id="IPR002156">
    <property type="entry name" value="RNaseH_domain"/>
</dbReference>
<protein>
    <recommendedName>
        <fullName evidence="1">RNase H type-1 domain-containing protein</fullName>
    </recommendedName>
</protein>
<dbReference type="GO" id="GO:0003676">
    <property type="term" value="F:nucleic acid binding"/>
    <property type="evidence" value="ECO:0007669"/>
    <property type="project" value="InterPro"/>
</dbReference>
<gene>
    <name evidence="2" type="ORF">IW261DRAFT_1344040</name>
</gene>